<dbReference type="EMBL" id="JH598125">
    <property type="status" value="NOT_ANNOTATED_CDS"/>
    <property type="molecule type" value="Genomic_DNA"/>
</dbReference>
<reference evidence="2" key="1">
    <citation type="journal article" date="2010" name="Science">
        <title>Signatures of adaptation to obligate biotrophy in the Hyaloperonospora arabidopsidis genome.</title>
        <authorList>
            <person name="Baxter L."/>
            <person name="Tripathy S."/>
            <person name="Ishaque N."/>
            <person name="Boot N."/>
            <person name="Cabral A."/>
            <person name="Kemen E."/>
            <person name="Thines M."/>
            <person name="Ah-Fong A."/>
            <person name="Anderson R."/>
            <person name="Badejoko W."/>
            <person name="Bittner-Eddy P."/>
            <person name="Boore J.L."/>
            <person name="Chibucos M.C."/>
            <person name="Coates M."/>
            <person name="Dehal P."/>
            <person name="Delehaunty K."/>
            <person name="Dong S."/>
            <person name="Downton P."/>
            <person name="Dumas B."/>
            <person name="Fabro G."/>
            <person name="Fronick C."/>
            <person name="Fuerstenberg S.I."/>
            <person name="Fulton L."/>
            <person name="Gaulin E."/>
            <person name="Govers F."/>
            <person name="Hughes L."/>
            <person name="Humphray S."/>
            <person name="Jiang R.H."/>
            <person name="Judelson H."/>
            <person name="Kamoun S."/>
            <person name="Kyung K."/>
            <person name="Meijer H."/>
            <person name="Minx P."/>
            <person name="Morris P."/>
            <person name="Nelson J."/>
            <person name="Phuntumart V."/>
            <person name="Qutob D."/>
            <person name="Rehmany A."/>
            <person name="Rougon-Cardoso A."/>
            <person name="Ryden P."/>
            <person name="Torto-Alalibo T."/>
            <person name="Studholme D."/>
            <person name="Wang Y."/>
            <person name="Win J."/>
            <person name="Wood J."/>
            <person name="Clifton S.W."/>
            <person name="Rogers J."/>
            <person name="Van den Ackerveken G."/>
            <person name="Jones J.D."/>
            <person name="McDowell J.M."/>
            <person name="Beynon J."/>
            <person name="Tyler B.M."/>
        </authorList>
    </citation>
    <scope>NUCLEOTIDE SEQUENCE [LARGE SCALE GENOMIC DNA]</scope>
    <source>
        <strain evidence="2">Emoy2</strain>
    </source>
</reference>
<reference evidence="1" key="2">
    <citation type="submission" date="2015-06" db="UniProtKB">
        <authorList>
            <consortium name="EnsemblProtists"/>
        </authorList>
    </citation>
    <scope>IDENTIFICATION</scope>
    <source>
        <strain evidence="1">Emoy2</strain>
    </source>
</reference>
<dbReference type="AlphaFoldDB" id="M4C2E5"/>
<keyword evidence="2" id="KW-1185">Reference proteome</keyword>
<dbReference type="HOGENOM" id="CLU_2781326_0_0_1"/>
<evidence type="ECO:0000313" key="1">
    <source>
        <dbReference type="EnsemblProtists" id="HpaP813260"/>
    </source>
</evidence>
<dbReference type="InParanoid" id="M4C2E5"/>
<dbReference type="VEuPathDB" id="FungiDB:HpaG813260"/>
<accession>M4C2E5</accession>
<protein>
    <submittedName>
        <fullName evidence="1">Uncharacterized protein</fullName>
    </submittedName>
</protein>
<name>M4C2E5_HYAAE</name>
<dbReference type="Proteomes" id="UP000011713">
    <property type="component" value="Unassembled WGS sequence"/>
</dbReference>
<proteinExistence type="predicted"/>
<evidence type="ECO:0000313" key="2">
    <source>
        <dbReference type="Proteomes" id="UP000011713"/>
    </source>
</evidence>
<dbReference type="EnsemblProtists" id="HpaT813260">
    <property type="protein sequence ID" value="HpaP813260"/>
    <property type="gene ID" value="HpaG813260"/>
</dbReference>
<sequence length="69" mass="7713">MPYLNKVLLLSSPIFPIFPACDTASQLRLGLRYGSLLCSIRSTCNRITTVIQRGSTKLQNTIQQQSLEN</sequence>
<organism evidence="1 2">
    <name type="scientific">Hyaloperonospora arabidopsidis (strain Emoy2)</name>
    <name type="common">Downy mildew agent</name>
    <name type="synonym">Peronospora arabidopsidis</name>
    <dbReference type="NCBI Taxonomy" id="559515"/>
    <lineage>
        <taxon>Eukaryota</taxon>
        <taxon>Sar</taxon>
        <taxon>Stramenopiles</taxon>
        <taxon>Oomycota</taxon>
        <taxon>Peronosporomycetes</taxon>
        <taxon>Peronosporales</taxon>
        <taxon>Peronosporaceae</taxon>
        <taxon>Hyaloperonospora</taxon>
    </lineage>
</organism>